<comment type="caution">
    <text evidence="2">The sequence shown here is derived from an EMBL/GenBank/DDBJ whole genome shotgun (WGS) entry which is preliminary data.</text>
</comment>
<dbReference type="InterPro" id="IPR013762">
    <property type="entry name" value="Integrase-like_cat_sf"/>
</dbReference>
<organism evidence="2 3">
    <name type="scientific">Nonomuraea composti</name>
    <dbReference type="NCBI Taxonomy" id="2720023"/>
    <lineage>
        <taxon>Bacteria</taxon>
        <taxon>Bacillati</taxon>
        <taxon>Actinomycetota</taxon>
        <taxon>Actinomycetes</taxon>
        <taxon>Streptosporangiales</taxon>
        <taxon>Streptosporangiaceae</taxon>
        <taxon>Nonomuraea</taxon>
    </lineage>
</organism>
<keyword evidence="3" id="KW-1185">Reference proteome</keyword>
<evidence type="ECO:0000313" key="3">
    <source>
        <dbReference type="Proteomes" id="UP000696294"/>
    </source>
</evidence>
<reference evidence="2 3" key="1">
    <citation type="submission" date="2020-03" db="EMBL/GenBank/DDBJ databases">
        <title>WGS of actinomycetes isolated from Thailand.</title>
        <authorList>
            <person name="Thawai C."/>
        </authorList>
    </citation>
    <scope>NUCLEOTIDE SEQUENCE [LARGE SCALE GENOMIC DNA]</scope>
    <source>
        <strain evidence="2 3">FMUSA5-5</strain>
    </source>
</reference>
<name>A0ABX1BDZ4_9ACTN</name>
<dbReference type="RefSeq" id="WP_168016462.1">
    <property type="nucleotide sequence ID" value="NZ_JAATEP010000034.1"/>
</dbReference>
<accession>A0ABX1BDZ4</accession>
<evidence type="ECO:0000313" key="2">
    <source>
        <dbReference type="EMBL" id="NJP95072.1"/>
    </source>
</evidence>
<dbReference type="EMBL" id="JAATEP010000034">
    <property type="protein sequence ID" value="NJP95072.1"/>
    <property type="molecule type" value="Genomic_DNA"/>
</dbReference>
<evidence type="ECO:0008006" key="4">
    <source>
        <dbReference type="Google" id="ProtNLM"/>
    </source>
</evidence>
<dbReference type="Gene3D" id="1.10.443.10">
    <property type="entry name" value="Intergrase catalytic core"/>
    <property type="match status" value="1"/>
</dbReference>
<sequence>MRGHRKAQTAERLAAGKIWQDSGFVFTGELGRPLHPRHVSDQSYLLSASLMVAAGVDLTIVRETLGHVSSTFTRDTYTSVYPEVARAAAESTAALIHAVPDTGHDPFASTYHGAAGGGRGTGHYSIRAVNSGHNDMHGRALKASSDKCESHRVTPCLRKAAPAR</sequence>
<gene>
    <name evidence="2" type="ORF">HCN51_37500</name>
</gene>
<dbReference type="SUPFAM" id="SSF56349">
    <property type="entry name" value="DNA breaking-rejoining enzymes"/>
    <property type="match status" value="1"/>
</dbReference>
<dbReference type="Proteomes" id="UP000696294">
    <property type="component" value="Unassembled WGS sequence"/>
</dbReference>
<keyword evidence="1" id="KW-0233">DNA recombination</keyword>
<proteinExistence type="predicted"/>
<protein>
    <recommendedName>
        <fullName evidence="4">Tyr recombinase domain-containing protein</fullName>
    </recommendedName>
</protein>
<dbReference type="InterPro" id="IPR011010">
    <property type="entry name" value="DNA_brk_join_enz"/>
</dbReference>
<evidence type="ECO:0000256" key="1">
    <source>
        <dbReference type="ARBA" id="ARBA00023172"/>
    </source>
</evidence>